<evidence type="ECO:0000256" key="7">
    <source>
        <dbReference type="ARBA" id="ARBA00023136"/>
    </source>
</evidence>
<feature type="transmembrane region" description="Helical" evidence="8">
    <location>
        <begin position="305"/>
        <end position="323"/>
    </location>
</feature>
<comment type="similarity">
    <text evidence="2">Belongs to the binding-protein-dependent transport system permease family. FecCD subfamily.</text>
</comment>
<organism evidence="9 10">
    <name type="scientific">Candidatus Electrothrix aarhusensis</name>
    <dbReference type="NCBI Taxonomy" id="1859131"/>
    <lineage>
        <taxon>Bacteria</taxon>
        <taxon>Pseudomonadati</taxon>
        <taxon>Thermodesulfobacteriota</taxon>
        <taxon>Desulfobulbia</taxon>
        <taxon>Desulfobulbales</taxon>
        <taxon>Desulfobulbaceae</taxon>
        <taxon>Candidatus Electrothrix</taxon>
    </lineage>
</organism>
<dbReference type="PANTHER" id="PTHR30472">
    <property type="entry name" value="FERRIC ENTEROBACTIN TRANSPORT SYSTEM PERMEASE PROTEIN"/>
    <property type="match status" value="1"/>
</dbReference>
<comment type="caution">
    <text evidence="9">The sequence shown here is derived from an EMBL/GenBank/DDBJ whole genome shotgun (WGS) entry which is preliminary data.</text>
</comment>
<comment type="subcellular location">
    <subcellularLocation>
        <location evidence="1">Cell membrane</location>
        <topology evidence="1">Multi-pass membrane protein</topology>
    </subcellularLocation>
</comment>
<keyword evidence="3" id="KW-0813">Transport</keyword>
<keyword evidence="6 8" id="KW-1133">Transmembrane helix</keyword>
<feature type="transmembrane region" description="Helical" evidence="8">
    <location>
        <begin position="87"/>
        <end position="112"/>
    </location>
</feature>
<dbReference type="CDD" id="cd06550">
    <property type="entry name" value="TM_ABC_iron-siderophores_like"/>
    <property type="match status" value="1"/>
</dbReference>
<dbReference type="AlphaFoldDB" id="A0A444IT44"/>
<keyword evidence="7 8" id="KW-0472">Membrane</keyword>
<dbReference type="GO" id="GO:0005886">
    <property type="term" value="C:plasma membrane"/>
    <property type="evidence" value="ECO:0007669"/>
    <property type="project" value="UniProtKB-SubCell"/>
</dbReference>
<dbReference type="GO" id="GO:0022857">
    <property type="term" value="F:transmembrane transporter activity"/>
    <property type="evidence" value="ECO:0007669"/>
    <property type="project" value="InterPro"/>
</dbReference>
<evidence type="ECO:0000256" key="3">
    <source>
        <dbReference type="ARBA" id="ARBA00022448"/>
    </source>
</evidence>
<evidence type="ECO:0000313" key="10">
    <source>
        <dbReference type="Proteomes" id="UP000287853"/>
    </source>
</evidence>
<dbReference type="EMBL" id="MTKO01000110">
    <property type="protein sequence ID" value="RWX43775.1"/>
    <property type="molecule type" value="Genomic_DNA"/>
</dbReference>
<protein>
    <submittedName>
        <fullName evidence="9">Iron complex transport system permease protein</fullName>
    </submittedName>
</protein>
<evidence type="ECO:0000256" key="1">
    <source>
        <dbReference type="ARBA" id="ARBA00004651"/>
    </source>
</evidence>
<keyword evidence="5 8" id="KW-0812">Transmembrane</keyword>
<feature type="transmembrane region" description="Helical" evidence="8">
    <location>
        <begin position="236"/>
        <end position="263"/>
    </location>
</feature>
<dbReference type="InterPro" id="IPR000522">
    <property type="entry name" value="ABC_transptr_permease_BtuC"/>
</dbReference>
<gene>
    <name evidence="9" type="ORF">H206_02494</name>
</gene>
<feature type="transmembrane region" description="Helical" evidence="8">
    <location>
        <begin position="56"/>
        <end position="80"/>
    </location>
</feature>
<dbReference type="SUPFAM" id="SSF81345">
    <property type="entry name" value="ABC transporter involved in vitamin B12 uptake, BtuC"/>
    <property type="match status" value="1"/>
</dbReference>
<feature type="transmembrane region" description="Helical" evidence="8">
    <location>
        <begin position="148"/>
        <end position="166"/>
    </location>
</feature>
<dbReference type="PANTHER" id="PTHR30472:SF25">
    <property type="entry name" value="ABC TRANSPORTER PERMEASE PROTEIN MJ0876-RELATED"/>
    <property type="match status" value="1"/>
</dbReference>
<proteinExistence type="inferred from homology"/>
<evidence type="ECO:0000256" key="4">
    <source>
        <dbReference type="ARBA" id="ARBA00022475"/>
    </source>
</evidence>
<reference evidence="9 10" key="1">
    <citation type="submission" date="2017-01" db="EMBL/GenBank/DDBJ databases">
        <title>The cable genome- insights into the physiology and evolution of filamentous bacteria capable of sulfide oxidation via long distance electron transfer.</title>
        <authorList>
            <person name="Schreiber L."/>
            <person name="Bjerg J.T."/>
            <person name="Boggild A."/>
            <person name="Van De Vossenberg J."/>
            <person name="Meysman F."/>
            <person name="Nielsen L.P."/>
            <person name="Schramm A."/>
            <person name="Kjeldsen K.U."/>
        </authorList>
    </citation>
    <scope>NUCLEOTIDE SEQUENCE [LARGE SCALE GENOMIC DNA]</scope>
    <source>
        <strain evidence="9">MCF</strain>
    </source>
</reference>
<dbReference type="GO" id="GO:0033214">
    <property type="term" value="P:siderophore-iron import into cell"/>
    <property type="evidence" value="ECO:0007669"/>
    <property type="project" value="TreeGrafter"/>
</dbReference>
<dbReference type="Gene3D" id="1.10.3470.10">
    <property type="entry name" value="ABC transporter involved in vitamin B12 uptake, BtuC"/>
    <property type="match status" value="1"/>
</dbReference>
<evidence type="ECO:0000256" key="6">
    <source>
        <dbReference type="ARBA" id="ARBA00022989"/>
    </source>
</evidence>
<evidence type="ECO:0000256" key="5">
    <source>
        <dbReference type="ARBA" id="ARBA00022692"/>
    </source>
</evidence>
<dbReference type="FunFam" id="1.10.3470.10:FF:000001">
    <property type="entry name" value="Vitamin B12 ABC transporter permease BtuC"/>
    <property type="match status" value="1"/>
</dbReference>
<accession>A0A444IT44</accession>
<keyword evidence="10" id="KW-1185">Reference proteome</keyword>
<feature type="transmembrane region" description="Helical" evidence="8">
    <location>
        <begin position="193"/>
        <end position="211"/>
    </location>
</feature>
<evidence type="ECO:0000256" key="8">
    <source>
        <dbReference type="SAM" id="Phobius"/>
    </source>
</evidence>
<evidence type="ECO:0000313" key="9">
    <source>
        <dbReference type="EMBL" id="RWX43775.1"/>
    </source>
</evidence>
<dbReference type="InterPro" id="IPR037294">
    <property type="entry name" value="ABC_BtuC-like"/>
</dbReference>
<feature type="transmembrane region" description="Helical" evidence="8">
    <location>
        <begin position="118"/>
        <end position="136"/>
    </location>
</feature>
<name>A0A444IT44_9BACT</name>
<evidence type="ECO:0000256" key="2">
    <source>
        <dbReference type="ARBA" id="ARBA00007935"/>
    </source>
</evidence>
<keyword evidence="4" id="KW-1003">Cell membrane</keyword>
<dbReference type="Pfam" id="PF01032">
    <property type="entry name" value="FecCD"/>
    <property type="match status" value="1"/>
</dbReference>
<sequence>MCLLLLVAVVVSATMGFMQIPATTVLQLIGHALSFSGKDAGFDPVVTAVVMDVRLPRILAAVLVGGMLALCGTVFQAILLNPLADPYTLGISSGAAFGASLVIVLQVVGLALPSALSVPIFAFAGSIGTLFTVLALASEDRRLSSTSLILSGVIVAAILSAAIGFLKFIADEQVGIIIFWLMGSLSGISLQNIFFLLPVALIGMAVCLFYSRDLNIMATGERAAATLGVNTVRLRWILLVTCSLMTALCVSVSGIIGFVGLIVPHLLRHLIGPENRQLIILSTLGGGLLLLLADTVTRAVLPAEVPIGVLTALIGGPFFAYIFKKRQRENG</sequence>
<dbReference type="Proteomes" id="UP000287853">
    <property type="component" value="Unassembled WGS sequence"/>
</dbReference>